<dbReference type="PANTHER" id="PTHR46268:SF6">
    <property type="entry name" value="UNIVERSAL STRESS PROTEIN UP12"/>
    <property type="match status" value="1"/>
</dbReference>
<dbReference type="eggNOG" id="COG0589">
    <property type="taxonomic scope" value="Bacteria"/>
</dbReference>
<gene>
    <name evidence="3" type="ORF">FAES_3773</name>
</gene>
<dbReference type="PATRIC" id="fig|1166018.3.peg.5559"/>
<dbReference type="SUPFAM" id="SSF52402">
    <property type="entry name" value="Adenine nucleotide alpha hydrolases-like"/>
    <property type="match status" value="2"/>
</dbReference>
<dbReference type="AlphaFoldDB" id="I0KCC7"/>
<comment type="similarity">
    <text evidence="1">Belongs to the universal stress protein A family.</text>
</comment>
<dbReference type="EMBL" id="HE796683">
    <property type="protein sequence ID" value="CCH01780.1"/>
    <property type="molecule type" value="Genomic_DNA"/>
</dbReference>
<organism evidence="3 4">
    <name type="scientific">Fibrella aestuarina BUZ 2</name>
    <dbReference type="NCBI Taxonomy" id="1166018"/>
    <lineage>
        <taxon>Bacteria</taxon>
        <taxon>Pseudomonadati</taxon>
        <taxon>Bacteroidota</taxon>
        <taxon>Cytophagia</taxon>
        <taxon>Cytophagales</taxon>
        <taxon>Spirosomataceae</taxon>
        <taxon>Fibrella</taxon>
    </lineage>
</organism>
<dbReference type="Pfam" id="PF00582">
    <property type="entry name" value="Usp"/>
    <property type="match status" value="1"/>
</dbReference>
<dbReference type="CDD" id="cd00293">
    <property type="entry name" value="USP-like"/>
    <property type="match status" value="1"/>
</dbReference>
<proteinExistence type="inferred from homology"/>
<dbReference type="InterPro" id="IPR006016">
    <property type="entry name" value="UspA"/>
</dbReference>
<dbReference type="Gene3D" id="3.40.50.12370">
    <property type="match status" value="1"/>
</dbReference>
<evidence type="ECO:0000259" key="2">
    <source>
        <dbReference type="Pfam" id="PF00582"/>
    </source>
</evidence>
<evidence type="ECO:0000313" key="4">
    <source>
        <dbReference type="Proteomes" id="UP000011058"/>
    </source>
</evidence>
<name>I0KCC7_9BACT</name>
<evidence type="ECO:0000256" key="1">
    <source>
        <dbReference type="ARBA" id="ARBA00008791"/>
    </source>
</evidence>
<dbReference type="RefSeq" id="WP_015332879.1">
    <property type="nucleotide sequence ID" value="NC_020054.1"/>
</dbReference>
<protein>
    <submittedName>
        <fullName evidence="3">UspA domain protein</fullName>
    </submittedName>
</protein>
<reference evidence="3 4" key="1">
    <citation type="journal article" date="2012" name="J. Bacteriol.">
        <title>Genome Sequence of Fibrella aestuarina BUZ 2T, a Filamentous Marine Bacterium.</title>
        <authorList>
            <person name="Filippini M."/>
            <person name="Qi W."/>
            <person name="Blom J."/>
            <person name="Goesmann A."/>
            <person name="Smits T.H."/>
            <person name="Bagheri H.C."/>
        </authorList>
    </citation>
    <scope>NUCLEOTIDE SEQUENCE [LARGE SCALE GENOMIC DNA]</scope>
    <source>
        <strain evidence="4">BUZ 2T</strain>
    </source>
</reference>
<dbReference type="STRING" id="1166018.FAES_3773"/>
<dbReference type="PANTHER" id="PTHR46268">
    <property type="entry name" value="STRESS RESPONSE PROTEIN NHAX"/>
    <property type="match status" value="1"/>
</dbReference>
<feature type="domain" description="UspA" evidence="2">
    <location>
        <begin position="3"/>
        <end position="138"/>
    </location>
</feature>
<dbReference type="Proteomes" id="UP000011058">
    <property type="component" value="Chromosome"/>
</dbReference>
<accession>I0KCC7</accession>
<dbReference type="KEGG" id="fae:FAES_3773"/>
<dbReference type="OrthoDB" id="1522603at2"/>
<dbReference type="HOGENOM" id="CLU_049301_2_4_10"/>
<sequence>MYKLLLLTDFSAASEHAIAFAQALFADTATNFCLLHTYPIRLEESYAGALMLAEDRAVAETQLRQLKEKITQQPVPDYHTYRTMVALGGPVGAVDELLTDEQFDLIVVGASGTGFAELFGSVATGLVRSAPTNVLVVPTRAPITPVQEVVLATDYRSVNHTESLTFLNELASRKGANLTLLTIEKGLPGEPLSPLTRDVVEQAFDSVQANPYFIYDDDALHGIDLYLNEHRTDLLVLIPHHKGFFDVLLQNSVTRSLAFAPRVPLLTLYDGEQAMATRHQSASQPERPAALPAF</sequence>
<keyword evidence="4" id="KW-1185">Reference proteome</keyword>
<evidence type="ECO:0000313" key="3">
    <source>
        <dbReference type="EMBL" id="CCH01780.1"/>
    </source>
</evidence>